<gene>
    <name evidence="1" type="ORF">CLV48_10651</name>
</gene>
<comment type="caution">
    <text evidence="1">The sequence shown here is derived from an EMBL/GenBank/DDBJ whole genome shotgun (WGS) entry which is preliminary data.</text>
</comment>
<dbReference type="Proteomes" id="UP000240708">
    <property type="component" value="Unassembled WGS sequence"/>
</dbReference>
<reference evidence="1 2" key="1">
    <citation type="submission" date="2018-03" db="EMBL/GenBank/DDBJ databases">
        <title>Genomic Encyclopedia of Archaeal and Bacterial Type Strains, Phase II (KMG-II): from individual species to whole genera.</title>
        <authorList>
            <person name="Goeker M."/>
        </authorList>
    </citation>
    <scope>NUCLEOTIDE SEQUENCE [LARGE SCALE GENOMIC DNA]</scope>
    <source>
        <strain evidence="1 2">DSM 28057</strain>
    </source>
</reference>
<accession>A0A2P8E2V9</accession>
<dbReference type="RefSeq" id="WP_106567494.1">
    <property type="nucleotide sequence ID" value="NZ_PYGF01000006.1"/>
</dbReference>
<organism evidence="1 2">
    <name type="scientific">Cecembia rubra</name>
    <dbReference type="NCBI Taxonomy" id="1485585"/>
    <lineage>
        <taxon>Bacteria</taxon>
        <taxon>Pseudomonadati</taxon>
        <taxon>Bacteroidota</taxon>
        <taxon>Cytophagia</taxon>
        <taxon>Cytophagales</taxon>
        <taxon>Cyclobacteriaceae</taxon>
        <taxon>Cecembia</taxon>
    </lineage>
</organism>
<evidence type="ECO:0000313" key="1">
    <source>
        <dbReference type="EMBL" id="PSL03812.1"/>
    </source>
</evidence>
<dbReference type="EMBL" id="PYGF01000006">
    <property type="protein sequence ID" value="PSL03812.1"/>
    <property type="molecule type" value="Genomic_DNA"/>
</dbReference>
<sequence length="83" mass="9748">MFEGPNYPKPLDESLFDEWLENGRSRKIPYAYLLVIWDELDGMYLPFFAEDRSEIQSYPRYGSSPENQLLVAAYDLYSGTRVI</sequence>
<name>A0A2P8E2V9_9BACT</name>
<proteinExistence type="predicted"/>
<protein>
    <submittedName>
        <fullName evidence="1">Uncharacterized protein</fullName>
    </submittedName>
</protein>
<keyword evidence="2" id="KW-1185">Reference proteome</keyword>
<dbReference type="AlphaFoldDB" id="A0A2P8E2V9"/>
<dbReference type="OrthoDB" id="826073at2"/>
<evidence type="ECO:0000313" key="2">
    <source>
        <dbReference type="Proteomes" id="UP000240708"/>
    </source>
</evidence>